<evidence type="ECO:0000313" key="6">
    <source>
        <dbReference type="Proteomes" id="UP000013785"/>
    </source>
</evidence>
<dbReference type="Pfam" id="PF00392">
    <property type="entry name" value="GntR"/>
    <property type="match status" value="1"/>
</dbReference>
<dbReference type="PANTHER" id="PTHR30146:SF150">
    <property type="entry name" value="ARABINOSE METABOLISM TRANSCRIPTIONAL REPRESSOR"/>
    <property type="match status" value="1"/>
</dbReference>
<dbReference type="InterPro" id="IPR036388">
    <property type="entry name" value="WH-like_DNA-bd_sf"/>
</dbReference>
<dbReference type="AlphaFoldDB" id="R3WLV9"/>
<dbReference type="GO" id="GO:0003700">
    <property type="term" value="F:DNA-binding transcription factor activity"/>
    <property type="evidence" value="ECO:0007669"/>
    <property type="project" value="InterPro"/>
</dbReference>
<dbReference type="Pfam" id="PF00532">
    <property type="entry name" value="Peripla_BP_1"/>
    <property type="match status" value="1"/>
</dbReference>
<dbReference type="PANTHER" id="PTHR30146">
    <property type="entry name" value="LACI-RELATED TRANSCRIPTIONAL REPRESSOR"/>
    <property type="match status" value="1"/>
</dbReference>
<dbReference type="RefSeq" id="WP_010767057.1">
    <property type="nucleotide sequence ID" value="NZ_ASWE01000004.1"/>
</dbReference>
<dbReference type="CDD" id="cd01541">
    <property type="entry name" value="PBP1_AraR"/>
    <property type="match status" value="1"/>
</dbReference>
<organism evidence="5 6">
    <name type="scientific">Enterococcus phoeniculicola ATCC BAA-412</name>
    <dbReference type="NCBI Taxonomy" id="1158610"/>
    <lineage>
        <taxon>Bacteria</taxon>
        <taxon>Bacillati</taxon>
        <taxon>Bacillota</taxon>
        <taxon>Bacilli</taxon>
        <taxon>Lactobacillales</taxon>
        <taxon>Enterococcaceae</taxon>
        <taxon>Enterococcus</taxon>
    </lineage>
</organism>
<gene>
    <name evidence="5" type="ORF">UC3_00382</name>
</gene>
<evidence type="ECO:0000256" key="3">
    <source>
        <dbReference type="ARBA" id="ARBA00023163"/>
    </source>
</evidence>
<dbReference type="InterPro" id="IPR033532">
    <property type="entry name" value="AraR_ligand_bind_dom"/>
</dbReference>
<dbReference type="PRINTS" id="PR00035">
    <property type="entry name" value="HTHGNTR"/>
</dbReference>
<protein>
    <submittedName>
        <fullName evidence="5">GntR family transcriptional regulator</fullName>
    </submittedName>
</protein>
<dbReference type="EMBL" id="AJAT01000007">
    <property type="protein sequence ID" value="EOL48831.1"/>
    <property type="molecule type" value="Genomic_DNA"/>
</dbReference>
<sequence length="359" mass="40846">MKSKYQLIADEIRSKILSNEYTVGSVIPPELQLQKDYEVSRHTVRQAIALLVNEGYLRKEKGSGTYVDDAFQTDVRIGGKKTIGVITTYLSDYIFPAIIRGIEQELRKKGYSLLLASTNNDPVQEKECLERMLEQGVQGLIVEPTKSNQFNPNLALYLSFKERNIPIVMINAYYEEMDTPHICVNDTKAGLIATEYLIQNGHKELALITKIDDLQGKYRMKGFIKAHETYRMPMRSEMLFTYTTETKEVVAKSAVEAILKEEVKPTGIVCYNDEIANRMVKELGNKGYHVPNDFSIIGEDDSYLSLIGEVSLTTVTHPKELMGIDAAKWIIQAIETSEMKKNIYYDPQLVLRESVQKLH</sequence>
<keyword evidence="1" id="KW-0805">Transcription regulation</keyword>
<reference evidence="5 6" key="1">
    <citation type="submission" date="2013-02" db="EMBL/GenBank/DDBJ databases">
        <title>The Genome Sequence of Enterococcus phoeniculicola BAA-412.</title>
        <authorList>
            <consortium name="The Broad Institute Genome Sequencing Platform"/>
            <consortium name="The Broad Institute Genome Sequencing Center for Infectious Disease"/>
            <person name="Earl A.M."/>
            <person name="Gilmore M.S."/>
            <person name="Lebreton F."/>
            <person name="Walker B."/>
            <person name="Young S.K."/>
            <person name="Zeng Q."/>
            <person name="Gargeya S."/>
            <person name="Fitzgerald M."/>
            <person name="Haas B."/>
            <person name="Abouelleil A."/>
            <person name="Alvarado L."/>
            <person name="Arachchi H.M."/>
            <person name="Berlin A.M."/>
            <person name="Chapman S.B."/>
            <person name="Dewar J."/>
            <person name="Goldberg J."/>
            <person name="Griggs A."/>
            <person name="Gujja S."/>
            <person name="Hansen M."/>
            <person name="Howarth C."/>
            <person name="Imamovic A."/>
            <person name="Larimer J."/>
            <person name="McCowan C."/>
            <person name="Murphy C."/>
            <person name="Neiman D."/>
            <person name="Pearson M."/>
            <person name="Priest M."/>
            <person name="Roberts A."/>
            <person name="Saif S."/>
            <person name="Shea T."/>
            <person name="Sisk P."/>
            <person name="Sykes S."/>
            <person name="Wortman J."/>
            <person name="Nusbaum C."/>
            <person name="Birren B."/>
        </authorList>
    </citation>
    <scope>NUCLEOTIDE SEQUENCE [LARGE SCALE GENOMIC DNA]</scope>
    <source>
        <strain evidence="5 6">ATCC BAA-412</strain>
    </source>
</reference>
<dbReference type="InterPro" id="IPR036390">
    <property type="entry name" value="WH_DNA-bd_sf"/>
</dbReference>
<dbReference type="InterPro" id="IPR000524">
    <property type="entry name" value="Tscrpt_reg_HTH_GntR"/>
</dbReference>
<dbReference type="GO" id="GO:0000976">
    <property type="term" value="F:transcription cis-regulatory region binding"/>
    <property type="evidence" value="ECO:0007669"/>
    <property type="project" value="TreeGrafter"/>
</dbReference>
<comment type="caution">
    <text evidence="5">The sequence shown here is derived from an EMBL/GenBank/DDBJ whole genome shotgun (WGS) entry which is preliminary data.</text>
</comment>
<dbReference type="PROSITE" id="PS50949">
    <property type="entry name" value="HTH_GNTR"/>
    <property type="match status" value="1"/>
</dbReference>
<dbReference type="STRING" id="154621.RV11_GL003327"/>
<feature type="domain" description="HTH gntR-type" evidence="4">
    <location>
        <begin position="2"/>
        <end position="70"/>
    </location>
</feature>
<dbReference type="CDD" id="cd07377">
    <property type="entry name" value="WHTH_GntR"/>
    <property type="match status" value="1"/>
</dbReference>
<keyword evidence="6" id="KW-1185">Reference proteome</keyword>
<dbReference type="OrthoDB" id="9813468at2"/>
<dbReference type="SUPFAM" id="SSF53822">
    <property type="entry name" value="Periplasmic binding protein-like I"/>
    <property type="match status" value="1"/>
</dbReference>
<proteinExistence type="predicted"/>
<dbReference type="SUPFAM" id="SSF46785">
    <property type="entry name" value="Winged helix' DNA-binding domain"/>
    <property type="match status" value="1"/>
</dbReference>
<keyword evidence="3" id="KW-0804">Transcription</keyword>
<dbReference type="Gene3D" id="1.10.10.10">
    <property type="entry name" value="Winged helix-like DNA-binding domain superfamily/Winged helix DNA-binding domain"/>
    <property type="match status" value="1"/>
</dbReference>
<dbReference type="Gene3D" id="3.40.50.2300">
    <property type="match status" value="2"/>
</dbReference>
<evidence type="ECO:0000256" key="1">
    <source>
        <dbReference type="ARBA" id="ARBA00023015"/>
    </source>
</evidence>
<dbReference type="eggNOG" id="COG1609">
    <property type="taxonomic scope" value="Bacteria"/>
</dbReference>
<evidence type="ECO:0000259" key="4">
    <source>
        <dbReference type="PROSITE" id="PS50949"/>
    </source>
</evidence>
<dbReference type="InterPro" id="IPR001761">
    <property type="entry name" value="Peripla_BP/Lac1_sug-bd_dom"/>
</dbReference>
<evidence type="ECO:0000256" key="2">
    <source>
        <dbReference type="ARBA" id="ARBA00023125"/>
    </source>
</evidence>
<dbReference type="Proteomes" id="UP000013785">
    <property type="component" value="Unassembled WGS sequence"/>
</dbReference>
<evidence type="ECO:0000313" key="5">
    <source>
        <dbReference type="EMBL" id="EOL48831.1"/>
    </source>
</evidence>
<accession>R3WLV9</accession>
<dbReference type="PATRIC" id="fig|1158610.3.peg.357"/>
<dbReference type="InterPro" id="IPR028082">
    <property type="entry name" value="Peripla_BP_I"/>
</dbReference>
<dbReference type="SMART" id="SM00345">
    <property type="entry name" value="HTH_GNTR"/>
    <property type="match status" value="1"/>
</dbReference>
<keyword evidence="2" id="KW-0238">DNA-binding</keyword>
<dbReference type="HOGENOM" id="CLU_037628_15_0_9"/>
<name>R3WLV9_9ENTE</name>